<feature type="domain" description="Penicillin-binding protein transpeptidase" evidence="4">
    <location>
        <begin position="294"/>
        <end position="593"/>
    </location>
</feature>
<comment type="caution">
    <text evidence="6">The sequence shown here is derived from an EMBL/GenBank/DDBJ whole genome shotgun (WGS) entry which is preliminary data.</text>
</comment>
<dbReference type="Pfam" id="PF00905">
    <property type="entry name" value="Transpeptidase"/>
    <property type="match status" value="1"/>
</dbReference>
<evidence type="ECO:0000259" key="4">
    <source>
        <dbReference type="Pfam" id="PF00905"/>
    </source>
</evidence>
<dbReference type="SUPFAM" id="SSF56601">
    <property type="entry name" value="beta-lactamase/transpeptidase-like"/>
    <property type="match status" value="1"/>
</dbReference>
<dbReference type="InterPro" id="IPR005311">
    <property type="entry name" value="PBP_dimer"/>
</dbReference>
<accession>A0A1Q5PP16</accession>
<dbReference type="InterPro" id="IPR001460">
    <property type="entry name" value="PCN-bd_Tpept"/>
</dbReference>
<sequence>MNRRTKLIRAGLALLVGLLVIPLFWVQIVQGPAYAQRGIQGRSISLELHEPRGSIYDRNGHVLAASTTRYDVIANPVEIANYEHWETKTDAEGKKTVELIGVGPSEAAKQMAPILKMDRAELGGLLTQNPHTKQEEEAARAKEAQISGIKPSERAYYKQYRVVAKDVTPQVMREIRNLKIRGISEVFKSERDYPRGATAANLVGFMSTDPNDNTKTKGAAGLELLKEDILKSQQGSEVVEIGANGVPIPGGYQKTIPAKRGTDIHLTLDADLTDYAQKLADETQKSSSSEWVLVAVEEVKTGRILAVGDSGVVVPKEATKDKPLLFGSRLVKDTYEPGSTGKLVTFATALEQGKITPQTPITSTEQWTAPNGQVINDSHEHGPEYLTAAGVLAQSSNTGTTQVGDRVTDEQRYQLMRRFGWGEKSGIDIPAEQSGLLPDYQKWGPRQRYTTMFGQGVSTTPLQVLDMVATIGNGGVRNKVHIIDGYTDPNGTFHKVELGKPQQVLSSQTAKTLVRMMEGVVTEEGTAPDAKINGYNIAAKTGTTQILSGKKGFVASFAGLVPAENPAVAILVVAYRPQTSIYGGVVAVPPFRKMAMRTMASLGVPPSTSGPELFELNAR</sequence>
<evidence type="ECO:0000313" key="7">
    <source>
        <dbReference type="Proteomes" id="UP000186785"/>
    </source>
</evidence>
<comment type="similarity">
    <text evidence="2">Belongs to the transpeptidase family.</text>
</comment>
<dbReference type="InterPro" id="IPR012338">
    <property type="entry name" value="Beta-lactam/transpept-like"/>
</dbReference>
<evidence type="ECO:0008006" key="8">
    <source>
        <dbReference type="Google" id="ProtNLM"/>
    </source>
</evidence>
<evidence type="ECO:0000256" key="1">
    <source>
        <dbReference type="ARBA" id="ARBA00004370"/>
    </source>
</evidence>
<dbReference type="Gene3D" id="3.90.1310.10">
    <property type="entry name" value="Penicillin-binding protein 2a (Domain 2)"/>
    <property type="match status" value="1"/>
</dbReference>
<comment type="subcellular location">
    <subcellularLocation>
        <location evidence="1">Membrane</location>
    </subcellularLocation>
</comment>
<proteinExistence type="inferred from homology"/>
<dbReference type="InterPro" id="IPR050515">
    <property type="entry name" value="Beta-lactam/transpept"/>
</dbReference>
<dbReference type="GO" id="GO:0071555">
    <property type="term" value="P:cell wall organization"/>
    <property type="evidence" value="ECO:0007669"/>
    <property type="project" value="TreeGrafter"/>
</dbReference>
<keyword evidence="3" id="KW-0472">Membrane</keyword>
<evidence type="ECO:0000256" key="3">
    <source>
        <dbReference type="ARBA" id="ARBA00023136"/>
    </source>
</evidence>
<feature type="domain" description="Penicillin-binding protein dimerisation" evidence="5">
    <location>
        <begin position="51"/>
        <end position="248"/>
    </location>
</feature>
<gene>
    <name evidence="6" type="ORF">BSR29_03740</name>
</gene>
<dbReference type="Gene3D" id="3.30.450.330">
    <property type="match status" value="1"/>
</dbReference>
<dbReference type="PANTHER" id="PTHR30627:SF1">
    <property type="entry name" value="PEPTIDOGLYCAN D,D-TRANSPEPTIDASE FTSI"/>
    <property type="match status" value="1"/>
</dbReference>
<reference evidence="6 7" key="1">
    <citation type="submission" date="2016-11" db="EMBL/GenBank/DDBJ databases">
        <title>Actinomyces gypaetusis sp. nov. isolated from the vulture Gypaetus barbatus in Qinghai Tibet Plateau China.</title>
        <authorList>
            <person name="Meng X."/>
        </authorList>
    </citation>
    <scope>NUCLEOTIDE SEQUENCE [LARGE SCALE GENOMIC DNA]</scope>
    <source>
        <strain evidence="6 7">VUL4_2</strain>
    </source>
</reference>
<evidence type="ECO:0000256" key="2">
    <source>
        <dbReference type="ARBA" id="ARBA00007171"/>
    </source>
</evidence>
<dbReference type="GO" id="GO:0008658">
    <property type="term" value="F:penicillin binding"/>
    <property type="evidence" value="ECO:0007669"/>
    <property type="project" value="InterPro"/>
</dbReference>
<dbReference type="STRING" id="1921764.BSR28_03310"/>
<dbReference type="Pfam" id="PF03717">
    <property type="entry name" value="PBP_dimer"/>
    <property type="match status" value="1"/>
</dbReference>
<dbReference type="SUPFAM" id="SSF56519">
    <property type="entry name" value="Penicillin binding protein dimerisation domain"/>
    <property type="match status" value="1"/>
</dbReference>
<evidence type="ECO:0000313" key="6">
    <source>
        <dbReference type="EMBL" id="OKL49180.1"/>
    </source>
</evidence>
<keyword evidence="7" id="KW-1185">Reference proteome</keyword>
<dbReference type="Proteomes" id="UP000186785">
    <property type="component" value="Unassembled WGS sequence"/>
</dbReference>
<protein>
    <recommendedName>
        <fullName evidence="8">Penicillin-binding protein 2</fullName>
    </recommendedName>
</protein>
<dbReference type="PANTHER" id="PTHR30627">
    <property type="entry name" value="PEPTIDOGLYCAN D,D-TRANSPEPTIDASE"/>
    <property type="match status" value="1"/>
</dbReference>
<evidence type="ECO:0000259" key="5">
    <source>
        <dbReference type="Pfam" id="PF03717"/>
    </source>
</evidence>
<dbReference type="Gene3D" id="3.40.710.10">
    <property type="entry name" value="DD-peptidase/beta-lactamase superfamily"/>
    <property type="match status" value="1"/>
</dbReference>
<name>A0A1Q5PP16_9ACTO</name>
<dbReference type="EMBL" id="MQSV01000002">
    <property type="protein sequence ID" value="OKL49180.1"/>
    <property type="molecule type" value="Genomic_DNA"/>
</dbReference>
<dbReference type="AlphaFoldDB" id="A0A1Q5PP16"/>
<dbReference type="InterPro" id="IPR036138">
    <property type="entry name" value="PBP_dimer_sf"/>
</dbReference>
<organism evidence="6 7">
    <name type="scientific">Boudabousia liubingyangii</name>
    <dbReference type="NCBI Taxonomy" id="1921764"/>
    <lineage>
        <taxon>Bacteria</taxon>
        <taxon>Bacillati</taxon>
        <taxon>Actinomycetota</taxon>
        <taxon>Actinomycetes</taxon>
        <taxon>Actinomycetales</taxon>
        <taxon>Actinomycetaceae</taxon>
        <taxon>Boudabousia</taxon>
    </lineage>
</organism>
<dbReference type="GO" id="GO:0005886">
    <property type="term" value="C:plasma membrane"/>
    <property type="evidence" value="ECO:0007669"/>
    <property type="project" value="TreeGrafter"/>
</dbReference>